<dbReference type="AlphaFoldDB" id="A0A267M8E1"/>
<sequence>MFILNGQRIMKSGDQIGGRNYLLNSADFTKNWSIVPASSVSDQTYLNGKIINLANDGDAQHGVQSLVTNISDDVKEMTWSCFARADNNGDTLHTELWGGKHKYNQPLTTDWHRYTFSDILDKENRNIYFWGNPENKGIIQIALPKAESGLIATDWTPAPEDFLTN</sequence>
<protein>
    <submittedName>
        <fullName evidence="1">Uncharacterized protein</fullName>
    </submittedName>
</protein>
<gene>
    <name evidence="1" type="ORF">A3Q24_03630</name>
</gene>
<comment type="caution">
    <text evidence="1">The sequence shown here is derived from an EMBL/GenBank/DDBJ whole genome shotgun (WGS) entry which is preliminary data.</text>
</comment>
<reference evidence="1 2" key="1">
    <citation type="submission" date="2017-05" db="EMBL/GenBank/DDBJ databases">
        <title>Lactobacillus johnsonii from commercial turkeys.</title>
        <authorList>
            <person name="Johnson T.J."/>
            <person name="Youmans B."/>
        </authorList>
    </citation>
    <scope>NUCLEOTIDE SEQUENCE [LARGE SCALE GENOMIC DNA]</scope>
    <source>
        <strain evidence="1 2">UMNLJ114</strain>
    </source>
</reference>
<proteinExistence type="predicted"/>
<dbReference type="RefSeq" id="WP_095182696.1">
    <property type="nucleotide sequence ID" value="NZ_NIBC01000035.1"/>
</dbReference>
<dbReference type="EMBL" id="NIBD01000019">
    <property type="protein sequence ID" value="PAB55819.1"/>
    <property type="molecule type" value="Genomic_DNA"/>
</dbReference>
<name>A0A267M8E1_LACJH</name>
<accession>A0A267M8E1</accession>
<organism evidence="1 2">
    <name type="scientific">Lactobacillus johnsonii</name>
    <dbReference type="NCBI Taxonomy" id="33959"/>
    <lineage>
        <taxon>Bacteria</taxon>
        <taxon>Bacillati</taxon>
        <taxon>Bacillota</taxon>
        <taxon>Bacilli</taxon>
        <taxon>Lactobacillales</taxon>
        <taxon>Lactobacillaceae</taxon>
        <taxon>Lactobacillus</taxon>
    </lineage>
</organism>
<evidence type="ECO:0000313" key="2">
    <source>
        <dbReference type="Proteomes" id="UP000216008"/>
    </source>
</evidence>
<evidence type="ECO:0000313" key="1">
    <source>
        <dbReference type="EMBL" id="PAB55819.1"/>
    </source>
</evidence>
<dbReference type="Proteomes" id="UP000216008">
    <property type="component" value="Unassembled WGS sequence"/>
</dbReference>